<evidence type="ECO:0000256" key="1">
    <source>
        <dbReference type="SAM" id="Coils"/>
    </source>
</evidence>
<evidence type="ECO:0000313" key="4">
    <source>
        <dbReference type="Proteomes" id="UP000042997"/>
    </source>
</evidence>
<proteinExistence type="predicted"/>
<keyword evidence="1" id="KW-0175">Coiled coil</keyword>
<evidence type="ECO:0000256" key="2">
    <source>
        <dbReference type="SAM" id="Phobius"/>
    </source>
</evidence>
<name>A0A098BLE7_9NOCA</name>
<keyword evidence="2" id="KW-1133">Transmembrane helix</keyword>
<gene>
    <name evidence="3" type="ORF">RHRU231_450237</name>
</gene>
<keyword evidence="2" id="KW-0812">Transmembrane</keyword>
<evidence type="ECO:0008006" key="5">
    <source>
        <dbReference type="Google" id="ProtNLM"/>
    </source>
</evidence>
<dbReference type="EMBL" id="CCSD01000056">
    <property type="protein sequence ID" value="CDZ89070.1"/>
    <property type="molecule type" value="Genomic_DNA"/>
</dbReference>
<evidence type="ECO:0000313" key="3">
    <source>
        <dbReference type="EMBL" id="CDZ89070.1"/>
    </source>
</evidence>
<feature type="transmembrane region" description="Helical" evidence="2">
    <location>
        <begin position="15"/>
        <end position="47"/>
    </location>
</feature>
<sequence length="125" mass="14120">MGDITIPADVWQHPLVWWLILAGVAFTIVVKFGSANAVTLTPLFRWWSERDARKIMRQAEIEAAALILNDQRVVALTNQVMGLVKQVQELTSELSTAHGEITSLRNEIASLRKELGDYRDEHPEL</sequence>
<dbReference type="AlphaFoldDB" id="A0A098BLE7"/>
<keyword evidence="2" id="KW-0472">Membrane</keyword>
<dbReference type="Proteomes" id="UP000042997">
    <property type="component" value="Unassembled WGS sequence"/>
</dbReference>
<reference evidence="3 4" key="1">
    <citation type="journal article" date="2014" name="Genome Announc.">
        <title>Draft Genome Sequence of Propane- and Butane-Oxidizing Actinobacterium Rhodococcus ruber IEGM 231.</title>
        <authorList>
            <person name="Ivshina I.B."/>
            <person name="Kuyukina M.S."/>
            <person name="Krivoruchko A.V."/>
            <person name="Barbe V."/>
            <person name="Fischer C."/>
        </authorList>
    </citation>
    <scope>NUCLEOTIDE SEQUENCE [LARGE SCALE GENOMIC DNA]</scope>
</reference>
<accession>A0A098BLE7</accession>
<feature type="coiled-coil region" evidence="1">
    <location>
        <begin position="73"/>
        <end position="121"/>
    </location>
</feature>
<organism evidence="3 4">
    <name type="scientific">Rhodococcus ruber</name>
    <dbReference type="NCBI Taxonomy" id="1830"/>
    <lineage>
        <taxon>Bacteria</taxon>
        <taxon>Bacillati</taxon>
        <taxon>Actinomycetota</taxon>
        <taxon>Actinomycetes</taxon>
        <taxon>Mycobacteriales</taxon>
        <taxon>Nocardiaceae</taxon>
        <taxon>Rhodococcus</taxon>
    </lineage>
</organism>
<protein>
    <recommendedName>
        <fullName evidence="5">DUF2746 domain-containing protein</fullName>
    </recommendedName>
</protein>
<dbReference type="RefSeq" id="WP_269572191.1">
    <property type="nucleotide sequence ID" value="NZ_JAPWIU010000044.1"/>
</dbReference>